<keyword evidence="3" id="KW-1185">Reference proteome</keyword>
<organism evidence="2 3">
    <name type="scientific">Coemansia biformis</name>
    <dbReference type="NCBI Taxonomy" id="1286918"/>
    <lineage>
        <taxon>Eukaryota</taxon>
        <taxon>Fungi</taxon>
        <taxon>Fungi incertae sedis</taxon>
        <taxon>Zoopagomycota</taxon>
        <taxon>Kickxellomycotina</taxon>
        <taxon>Kickxellomycetes</taxon>
        <taxon>Kickxellales</taxon>
        <taxon>Kickxellaceae</taxon>
        <taxon>Coemansia</taxon>
    </lineage>
</organism>
<name>A0A9W7XSU2_9FUNG</name>
<dbReference type="EMBL" id="JANBOI010004221">
    <property type="protein sequence ID" value="KAJ1717919.1"/>
    <property type="molecule type" value="Genomic_DNA"/>
</dbReference>
<protein>
    <submittedName>
        <fullName evidence="2">Uncharacterized protein</fullName>
    </submittedName>
</protein>
<dbReference type="Proteomes" id="UP001143981">
    <property type="component" value="Unassembled WGS sequence"/>
</dbReference>
<evidence type="ECO:0000313" key="3">
    <source>
        <dbReference type="Proteomes" id="UP001143981"/>
    </source>
</evidence>
<proteinExistence type="predicted"/>
<evidence type="ECO:0000313" key="2">
    <source>
        <dbReference type="EMBL" id="KAJ1717919.1"/>
    </source>
</evidence>
<feature type="region of interest" description="Disordered" evidence="1">
    <location>
        <begin position="1"/>
        <end position="27"/>
    </location>
</feature>
<reference evidence="2" key="1">
    <citation type="submission" date="2022-07" db="EMBL/GenBank/DDBJ databases">
        <title>Phylogenomic reconstructions and comparative analyses of Kickxellomycotina fungi.</title>
        <authorList>
            <person name="Reynolds N.K."/>
            <person name="Stajich J.E."/>
            <person name="Barry K."/>
            <person name="Grigoriev I.V."/>
            <person name="Crous P."/>
            <person name="Smith M.E."/>
        </authorList>
    </citation>
    <scope>NUCLEOTIDE SEQUENCE</scope>
    <source>
        <strain evidence="2">BCRC 34381</strain>
    </source>
</reference>
<evidence type="ECO:0000256" key="1">
    <source>
        <dbReference type="SAM" id="MobiDB-lite"/>
    </source>
</evidence>
<dbReference type="AlphaFoldDB" id="A0A9W7XSU2"/>
<sequence length="64" mass="6239">PTGLPTPAGPAARSTRTRRPAGTGTATCASGPACLPRATSAPACAAGRPLPAFTALPSPWPRSS</sequence>
<gene>
    <name evidence="2" type="ORF">LPJ61_007046</name>
</gene>
<comment type="caution">
    <text evidence="2">The sequence shown here is derived from an EMBL/GenBank/DDBJ whole genome shotgun (WGS) entry which is preliminary data.</text>
</comment>
<accession>A0A9W7XSU2</accession>
<feature type="non-terminal residue" evidence="2">
    <location>
        <position position="1"/>
    </location>
</feature>
<feature type="non-terminal residue" evidence="2">
    <location>
        <position position="64"/>
    </location>
</feature>